<dbReference type="KEGG" id="csl:COCSUDRAFT_26760"/>
<dbReference type="Gene3D" id="3.40.50.300">
    <property type="entry name" value="P-loop containing nucleotide triphosphate hydrolases"/>
    <property type="match status" value="2"/>
</dbReference>
<dbReference type="Pfam" id="PF00271">
    <property type="entry name" value="Helicase_C"/>
    <property type="match status" value="1"/>
</dbReference>
<evidence type="ECO:0000313" key="10">
    <source>
        <dbReference type="Proteomes" id="UP000007264"/>
    </source>
</evidence>
<feature type="domain" description="Helicase C-terminal" evidence="8">
    <location>
        <begin position="397"/>
        <end position="541"/>
    </location>
</feature>
<dbReference type="Proteomes" id="UP000007264">
    <property type="component" value="Unassembled WGS sequence"/>
</dbReference>
<comment type="function">
    <text evidence="5">RNA helicase.</text>
</comment>
<sequence>MDAEGKGKKKKKRKQDPLDEDGHQSPGEVAESEKQPKMKKQRKAPSEERLQASASLIESQALLAENAAEKGIGGTGKLLADGKNQPVLPWMRLPIKIEAGQGVPLEDVRGLDSRLQDALKACGFVELFPVQAAAWQVTAGGHSAAHDLCISAPTGSGKTLAYALPILQGLLGRCVPRLRCLVVLPTRDLAAQVFKVFADLCPPLGLRVGMAAAQTSVGTEAATLFPDAIRDQQSIRGMAAVSNSSAVDILVATPGRLMAHLKGTPGATLNDLRYLVIDETDRLLRQAYQDWLPFVTAATVGGPGDPPVRGPGGQPVRGPQRHVLKIVASATLTRDPSKIERLGLNCPRYIALGASDHRHATILHLLSHAREYAMPKSLKEFKVVCAGADKPVLAVALLRQLANEPTLIFTASVEATRRLFVLLHAVPSLRESVLEFSSLNSGPERAATLAAFRGGDARILVASDGMTRGMDVPSVANVVNYDAPIYAKTYVHRAGRTARGGREGRVFTLLRTEEVRHFKGLLRKVDNAFVKDYALPKADVDAARPEAQHALSVLQAYLAAES</sequence>
<dbReference type="GO" id="GO:0005524">
    <property type="term" value="F:ATP binding"/>
    <property type="evidence" value="ECO:0007669"/>
    <property type="project" value="UniProtKB-UniRule"/>
</dbReference>
<evidence type="ECO:0000256" key="4">
    <source>
        <dbReference type="ARBA" id="ARBA00022884"/>
    </source>
</evidence>
<keyword evidence="2 5" id="KW-0378">Hydrolase</keyword>
<dbReference type="InterPro" id="IPR001650">
    <property type="entry name" value="Helicase_C-like"/>
</dbReference>
<dbReference type="CDD" id="cd17956">
    <property type="entry name" value="DEADc_DDX51"/>
    <property type="match status" value="1"/>
</dbReference>
<dbReference type="InterPro" id="IPR027417">
    <property type="entry name" value="P-loop_NTPase"/>
</dbReference>
<keyword evidence="10" id="KW-1185">Reference proteome</keyword>
<evidence type="ECO:0000259" key="8">
    <source>
        <dbReference type="PROSITE" id="PS51194"/>
    </source>
</evidence>
<keyword evidence="4 5" id="KW-0694">RNA-binding</keyword>
<dbReference type="GO" id="GO:0003724">
    <property type="term" value="F:RNA helicase activity"/>
    <property type="evidence" value="ECO:0007669"/>
    <property type="project" value="UniProtKB-EC"/>
</dbReference>
<keyword evidence="1 5" id="KW-0547">Nucleotide-binding</keyword>
<dbReference type="CDD" id="cd18787">
    <property type="entry name" value="SF2_C_DEAD"/>
    <property type="match status" value="1"/>
</dbReference>
<dbReference type="EC" id="3.6.4.13" evidence="5"/>
<accession>I0ZA33</accession>
<evidence type="ECO:0000313" key="9">
    <source>
        <dbReference type="EMBL" id="EIE27502.1"/>
    </source>
</evidence>
<dbReference type="eggNOG" id="KOG0350">
    <property type="taxonomic scope" value="Eukaryota"/>
</dbReference>
<organism evidence="9 10">
    <name type="scientific">Coccomyxa subellipsoidea (strain C-169)</name>
    <name type="common">Green microalga</name>
    <dbReference type="NCBI Taxonomy" id="574566"/>
    <lineage>
        <taxon>Eukaryota</taxon>
        <taxon>Viridiplantae</taxon>
        <taxon>Chlorophyta</taxon>
        <taxon>core chlorophytes</taxon>
        <taxon>Trebouxiophyceae</taxon>
        <taxon>Trebouxiophyceae incertae sedis</taxon>
        <taxon>Coccomyxaceae</taxon>
        <taxon>Coccomyxa</taxon>
        <taxon>Coccomyxa subellipsoidea</taxon>
    </lineage>
</organism>
<comment type="catalytic activity">
    <reaction evidence="5">
        <text>ATP + H2O = ADP + phosphate + H(+)</text>
        <dbReference type="Rhea" id="RHEA:13065"/>
        <dbReference type="ChEBI" id="CHEBI:15377"/>
        <dbReference type="ChEBI" id="CHEBI:15378"/>
        <dbReference type="ChEBI" id="CHEBI:30616"/>
        <dbReference type="ChEBI" id="CHEBI:43474"/>
        <dbReference type="ChEBI" id="CHEBI:456216"/>
        <dbReference type="EC" id="3.6.4.13"/>
    </reaction>
</comment>
<dbReference type="GeneID" id="17045517"/>
<dbReference type="EMBL" id="AGSI01000001">
    <property type="protein sequence ID" value="EIE27502.1"/>
    <property type="molecule type" value="Genomic_DNA"/>
</dbReference>
<evidence type="ECO:0000256" key="5">
    <source>
        <dbReference type="RuleBase" id="RU365068"/>
    </source>
</evidence>
<evidence type="ECO:0000256" key="6">
    <source>
        <dbReference type="SAM" id="MobiDB-lite"/>
    </source>
</evidence>
<dbReference type="STRING" id="574566.I0ZA33"/>
<dbReference type="Pfam" id="PF00270">
    <property type="entry name" value="DEAD"/>
    <property type="match status" value="1"/>
</dbReference>
<dbReference type="SMART" id="SM00490">
    <property type="entry name" value="HELICc"/>
    <property type="match status" value="1"/>
</dbReference>
<evidence type="ECO:0000256" key="3">
    <source>
        <dbReference type="ARBA" id="ARBA00022840"/>
    </source>
</evidence>
<dbReference type="SUPFAM" id="SSF52540">
    <property type="entry name" value="P-loop containing nucleoside triphosphate hydrolases"/>
    <property type="match status" value="1"/>
</dbReference>
<keyword evidence="3 5" id="KW-0067">ATP-binding</keyword>
<dbReference type="GO" id="GO:0003723">
    <property type="term" value="F:RNA binding"/>
    <property type="evidence" value="ECO:0007669"/>
    <property type="project" value="UniProtKB-UniRule"/>
</dbReference>
<dbReference type="PROSITE" id="PS51194">
    <property type="entry name" value="HELICASE_CTER"/>
    <property type="match status" value="1"/>
</dbReference>
<dbReference type="RefSeq" id="XP_005652046.1">
    <property type="nucleotide sequence ID" value="XM_005651989.1"/>
</dbReference>
<name>I0ZA33_COCSC</name>
<reference evidence="9 10" key="1">
    <citation type="journal article" date="2012" name="Genome Biol.">
        <title>The genome of the polar eukaryotic microalga coccomyxa subellipsoidea reveals traits of cold adaptation.</title>
        <authorList>
            <person name="Blanc G."/>
            <person name="Agarkova I."/>
            <person name="Grimwood J."/>
            <person name="Kuo A."/>
            <person name="Brueggeman A."/>
            <person name="Dunigan D."/>
            <person name="Gurnon J."/>
            <person name="Ladunga I."/>
            <person name="Lindquist E."/>
            <person name="Lucas S."/>
            <person name="Pangilinan J."/>
            <person name="Proschold T."/>
            <person name="Salamov A."/>
            <person name="Schmutz J."/>
            <person name="Weeks D."/>
            <person name="Yamada T."/>
            <person name="Claverie J.M."/>
            <person name="Grigoriev I."/>
            <person name="Van Etten J."/>
            <person name="Lomsadze A."/>
            <person name="Borodovsky M."/>
        </authorList>
    </citation>
    <scope>NUCLEOTIDE SEQUENCE [LARGE SCALE GENOMIC DNA]</scope>
    <source>
        <strain evidence="9 10">C-169</strain>
    </source>
</reference>
<protein>
    <recommendedName>
        <fullName evidence="5">ATP-dependent RNA helicase</fullName>
        <ecNumber evidence="5">3.6.4.13</ecNumber>
    </recommendedName>
</protein>
<feature type="region of interest" description="Disordered" evidence="6">
    <location>
        <begin position="1"/>
        <end position="50"/>
    </location>
</feature>
<dbReference type="OrthoDB" id="3370at2759"/>
<feature type="domain" description="Helicase ATP-binding" evidence="7">
    <location>
        <begin position="139"/>
        <end position="350"/>
    </location>
</feature>
<comment type="similarity">
    <text evidence="5">Belongs to the DEAD box helicase family.</text>
</comment>
<comment type="caution">
    <text evidence="9">The sequence shown here is derived from an EMBL/GenBank/DDBJ whole genome shotgun (WGS) entry which is preliminary data.</text>
</comment>
<dbReference type="PROSITE" id="PS51192">
    <property type="entry name" value="HELICASE_ATP_BIND_1"/>
    <property type="match status" value="1"/>
</dbReference>
<gene>
    <name evidence="9" type="ORF">COCSUDRAFT_26760</name>
</gene>
<evidence type="ECO:0000256" key="2">
    <source>
        <dbReference type="ARBA" id="ARBA00022801"/>
    </source>
</evidence>
<dbReference type="SMART" id="SM00487">
    <property type="entry name" value="DEXDc"/>
    <property type="match status" value="1"/>
</dbReference>
<dbReference type="GO" id="GO:0016787">
    <property type="term" value="F:hydrolase activity"/>
    <property type="evidence" value="ECO:0007669"/>
    <property type="project" value="UniProtKB-KW"/>
</dbReference>
<proteinExistence type="inferred from homology"/>
<comment type="domain">
    <text evidence="5">The Q motif is unique to and characteristic of the DEAD box family of RNA helicases and controls ATP binding and hydrolysis.</text>
</comment>
<keyword evidence="5" id="KW-0347">Helicase</keyword>
<dbReference type="AlphaFoldDB" id="I0ZA33"/>
<dbReference type="InterPro" id="IPR011545">
    <property type="entry name" value="DEAD/DEAH_box_helicase_dom"/>
</dbReference>
<dbReference type="PANTHER" id="PTHR24031">
    <property type="entry name" value="RNA HELICASE"/>
    <property type="match status" value="1"/>
</dbReference>
<evidence type="ECO:0000259" key="7">
    <source>
        <dbReference type="PROSITE" id="PS51192"/>
    </source>
</evidence>
<evidence type="ECO:0000256" key="1">
    <source>
        <dbReference type="ARBA" id="ARBA00022741"/>
    </source>
</evidence>
<dbReference type="InterPro" id="IPR014001">
    <property type="entry name" value="Helicase_ATP-bd"/>
</dbReference>